<feature type="compositionally biased region" description="Basic and acidic residues" evidence="1">
    <location>
        <begin position="99"/>
        <end position="112"/>
    </location>
</feature>
<dbReference type="Proteomes" id="UP001054252">
    <property type="component" value="Unassembled WGS sequence"/>
</dbReference>
<reference evidence="2 3" key="1">
    <citation type="journal article" date="2021" name="Commun. Biol.">
        <title>The genome of Shorea leprosula (Dipterocarpaceae) highlights the ecological relevance of drought in aseasonal tropical rainforests.</title>
        <authorList>
            <person name="Ng K.K.S."/>
            <person name="Kobayashi M.J."/>
            <person name="Fawcett J.A."/>
            <person name="Hatakeyama M."/>
            <person name="Paape T."/>
            <person name="Ng C.H."/>
            <person name="Ang C.C."/>
            <person name="Tnah L.H."/>
            <person name="Lee C.T."/>
            <person name="Nishiyama T."/>
            <person name="Sese J."/>
            <person name="O'Brien M.J."/>
            <person name="Copetti D."/>
            <person name="Mohd Noor M.I."/>
            <person name="Ong R.C."/>
            <person name="Putra M."/>
            <person name="Sireger I.Z."/>
            <person name="Indrioko S."/>
            <person name="Kosugi Y."/>
            <person name="Izuno A."/>
            <person name="Isagi Y."/>
            <person name="Lee S.L."/>
            <person name="Shimizu K.K."/>
        </authorList>
    </citation>
    <scope>NUCLEOTIDE SEQUENCE [LARGE SCALE GENOMIC DNA]</scope>
    <source>
        <strain evidence="2">214</strain>
    </source>
</reference>
<feature type="region of interest" description="Disordered" evidence="1">
    <location>
        <begin position="1"/>
        <end position="24"/>
    </location>
</feature>
<dbReference type="EMBL" id="BPVZ01000004">
    <property type="protein sequence ID" value="GKU90815.1"/>
    <property type="molecule type" value="Genomic_DNA"/>
</dbReference>
<organism evidence="2 3">
    <name type="scientific">Rubroshorea leprosula</name>
    <dbReference type="NCBI Taxonomy" id="152421"/>
    <lineage>
        <taxon>Eukaryota</taxon>
        <taxon>Viridiplantae</taxon>
        <taxon>Streptophyta</taxon>
        <taxon>Embryophyta</taxon>
        <taxon>Tracheophyta</taxon>
        <taxon>Spermatophyta</taxon>
        <taxon>Magnoliopsida</taxon>
        <taxon>eudicotyledons</taxon>
        <taxon>Gunneridae</taxon>
        <taxon>Pentapetalae</taxon>
        <taxon>rosids</taxon>
        <taxon>malvids</taxon>
        <taxon>Malvales</taxon>
        <taxon>Dipterocarpaceae</taxon>
        <taxon>Rubroshorea</taxon>
    </lineage>
</organism>
<gene>
    <name evidence="2" type="ORF">SLEP1_g4766</name>
</gene>
<feature type="region of interest" description="Disordered" evidence="1">
    <location>
        <begin position="45"/>
        <end position="135"/>
    </location>
</feature>
<accession>A0AAV5HVP6</accession>
<evidence type="ECO:0000313" key="3">
    <source>
        <dbReference type="Proteomes" id="UP001054252"/>
    </source>
</evidence>
<keyword evidence="3" id="KW-1185">Reference proteome</keyword>
<dbReference type="AlphaFoldDB" id="A0AAV5HVP6"/>
<feature type="compositionally biased region" description="Pro residues" evidence="1">
    <location>
        <begin position="77"/>
        <end position="87"/>
    </location>
</feature>
<evidence type="ECO:0000256" key="1">
    <source>
        <dbReference type="SAM" id="MobiDB-lite"/>
    </source>
</evidence>
<sequence>MEEISSRKEMTRPGAPAAVVSNPSFLPEAIKAILQCLGIETKIKQNRSTDGQVNGQVNEATASWQESSSSSTKEAVDPPPTSDPDPPSRTTTDPQAQVDDDHPSSSTTRDDPPEVVTFAGPRRPGTSHGSGPQIN</sequence>
<feature type="compositionally biased region" description="Polar residues" evidence="1">
    <location>
        <begin position="46"/>
        <end position="66"/>
    </location>
</feature>
<feature type="compositionally biased region" description="Basic and acidic residues" evidence="1">
    <location>
        <begin position="1"/>
        <end position="11"/>
    </location>
</feature>
<comment type="caution">
    <text evidence="2">The sequence shown here is derived from an EMBL/GenBank/DDBJ whole genome shotgun (WGS) entry which is preliminary data.</text>
</comment>
<evidence type="ECO:0000313" key="2">
    <source>
        <dbReference type="EMBL" id="GKU90815.1"/>
    </source>
</evidence>
<proteinExistence type="predicted"/>
<name>A0AAV5HVP6_9ROSI</name>
<protein>
    <submittedName>
        <fullName evidence="2">Uncharacterized protein</fullName>
    </submittedName>
</protein>